<feature type="domain" description="MaoC-like" evidence="1">
    <location>
        <begin position="15"/>
        <end position="126"/>
    </location>
</feature>
<evidence type="ECO:0000313" key="3">
    <source>
        <dbReference type="Proteomes" id="UP001165565"/>
    </source>
</evidence>
<name>A0AA41ZHB1_9SPHN</name>
<dbReference type="RefSeq" id="WP_179515028.1">
    <property type="nucleotide sequence ID" value="NZ_JANFAV010000017.1"/>
</dbReference>
<evidence type="ECO:0000259" key="1">
    <source>
        <dbReference type="Pfam" id="PF01575"/>
    </source>
</evidence>
<protein>
    <submittedName>
        <fullName evidence="2">MaoC family dehydratase</fullName>
    </submittedName>
</protein>
<keyword evidence="3" id="KW-1185">Reference proteome</keyword>
<dbReference type="Pfam" id="PF01575">
    <property type="entry name" value="MaoC_dehydratas"/>
    <property type="match status" value="1"/>
</dbReference>
<dbReference type="PANTHER" id="PTHR42993">
    <property type="entry name" value="MAOC-LIKE DEHYDRATASE DOMAIN-CONTAINING PROTEIN"/>
    <property type="match status" value="1"/>
</dbReference>
<accession>A0AA41ZHB1</accession>
<evidence type="ECO:0000313" key="2">
    <source>
        <dbReference type="EMBL" id="MCW6536934.1"/>
    </source>
</evidence>
<gene>
    <name evidence="2" type="ORF">NEE01_19320</name>
</gene>
<dbReference type="SUPFAM" id="SSF54637">
    <property type="entry name" value="Thioesterase/thiol ester dehydrase-isomerase"/>
    <property type="match status" value="1"/>
</dbReference>
<dbReference type="Proteomes" id="UP001165565">
    <property type="component" value="Unassembled WGS sequence"/>
</dbReference>
<dbReference type="PANTHER" id="PTHR42993:SF1">
    <property type="entry name" value="MAOC-LIKE DEHYDRATASE DOMAIN-CONTAINING PROTEIN"/>
    <property type="match status" value="1"/>
</dbReference>
<organism evidence="2 3">
    <name type="scientific">Sphingomonas lycopersici</name>
    <dbReference type="NCBI Taxonomy" id="2951807"/>
    <lineage>
        <taxon>Bacteria</taxon>
        <taxon>Pseudomonadati</taxon>
        <taxon>Pseudomonadota</taxon>
        <taxon>Alphaproteobacteria</taxon>
        <taxon>Sphingomonadales</taxon>
        <taxon>Sphingomonadaceae</taxon>
        <taxon>Sphingomonas</taxon>
    </lineage>
</organism>
<comment type="caution">
    <text evidence="2">The sequence shown here is derived from an EMBL/GenBank/DDBJ whole genome shotgun (WGS) entry which is preliminary data.</text>
</comment>
<dbReference type="Gene3D" id="3.10.129.10">
    <property type="entry name" value="Hotdog Thioesterase"/>
    <property type="match status" value="1"/>
</dbReference>
<dbReference type="InterPro" id="IPR029069">
    <property type="entry name" value="HotDog_dom_sf"/>
</dbReference>
<dbReference type="CDD" id="cd03450">
    <property type="entry name" value="NodN"/>
    <property type="match status" value="1"/>
</dbReference>
<dbReference type="InterPro" id="IPR039375">
    <property type="entry name" value="NodN-like"/>
</dbReference>
<dbReference type="EMBL" id="JANFAV010000017">
    <property type="protein sequence ID" value="MCW6536934.1"/>
    <property type="molecule type" value="Genomic_DNA"/>
</dbReference>
<dbReference type="InterPro" id="IPR002539">
    <property type="entry name" value="MaoC-like_dom"/>
</dbReference>
<sequence length="166" mass="18303">MSAASHTNGLLAVEPGALIGVSNWMTITQAMVDRFAEATLDDDPMHVDPDWARAETPYGGTIAFGFLTMSLLTHMLHCVQPRDRRTEVAVAGYYLNYGFNRLRLISPVPTGSAVRGRFELIDRREDERGRAQLTIGATVEIEHAEKPALVAEWLSIWVPPAGLQEA</sequence>
<dbReference type="AlphaFoldDB" id="A0AA41ZHB1"/>
<proteinExistence type="predicted"/>
<reference evidence="2" key="1">
    <citation type="submission" date="2022-06" db="EMBL/GenBank/DDBJ databases">
        <title>Sphingomonas sp. nov. isolated from rhizosphere soil of tomato.</title>
        <authorList>
            <person name="Dong H."/>
            <person name="Gao R."/>
        </authorList>
    </citation>
    <scope>NUCLEOTIDE SEQUENCE</scope>
    <source>
        <strain evidence="2">MMSM24</strain>
    </source>
</reference>